<dbReference type="Gene3D" id="1.10.1200.10">
    <property type="entry name" value="ACP-like"/>
    <property type="match status" value="2"/>
</dbReference>
<dbReference type="InterPro" id="IPR057326">
    <property type="entry name" value="KR_dom"/>
</dbReference>
<dbReference type="Gene3D" id="3.10.129.110">
    <property type="entry name" value="Polyketide synthase dehydratase"/>
    <property type="match status" value="1"/>
</dbReference>
<dbReference type="Pfam" id="PF01212">
    <property type="entry name" value="Beta_elim_lyase"/>
    <property type="match status" value="1"/>
</dbReference>
<dbReference type="SUPFAM" id="SSF53901">
    <property type="entry name" value="Thiolase-like"/>
    <property type="match status" value="1"/>
</dbReference>
<protein>
    <submittedName>
        <fullName evidence="11">Polyketide synthase</fullName>
    </submittedName>
</protein>
<dbReference type="Gene3D" id="3.90.1150.10">
    <property type="entry name" value="Aspartate Aminotransferase, domain 1"/>
    <property type="match status" value="1"/>
</dbReference>
<evidence type="ECO:0000256" key="6">
    <source>
        <dbReference type="ARBA" id="ARBA00022898"/>
    </source>
</evidence>
<dbReference type="InterPro" id="IPR020841">
    <property type="entry name" value="PKS_Beta-ketoAc_synthase_dom"/>
</dbReference>
<dbReference type="InterPro" id="IPR015424">
    <property type="entry name" value="PyrdxlP-dep_Trfase"/>
</dbReference>
<dbReference type="Gene3D" id="3.40.47.10">
    <property type="match status" value="1"/>
</dbReference>
<dbReference type="InterPro" id="IPR049490">
    <property type="entry name" value="C883_1060-like_KR_N"/>
</dbReference>
<dbReference type="Pfam" id="PF14765">
    <property type="entry name" value="PS-DH"/>
    <property type="match status" value="1"/>
</dbReference>
<evidence type="ECO:0000259" key="8">
    <source>
        <dbReference type="PROSITE" id="PS50075"/>
    </source>
</evidence>
<evidence type="ECO:0000256" key="1">
    <source>
        <dbReference type="ARBA" id="ARBA00001933"/>
    </source>
</evidence>
<dbReference type="SMART" id="SM00822">
    <property type="entry name" value="PKS_KR"/>
    <property type="match status" value="1"/>
</dbReference>
<dbReference type="PROSITE" id="PS52019">
    <property type="entry name" value="PKS_MFAS_DH"/>
    <property type="match status" value="1"/>
</dbReference>
<dbReference type="InterPro" id="IPR042104">
    <property type="entry name" value="PKS_dehydratase_sf"/>
</dbReference>
<name>A0A158GLP5_9BURK</name>
<feature type="domain" description="Carrier" evidence="8">
    <location>
        <begin position="2366"/>
        <end position="2438"/>
    </location>
</feature>
<evidence type="ECO:0000256" key="3">
    <source>
        <dbReference type="ARBA" id="ARBA00022450"/>
    </source>
</evidence>
<dbReference type="RefSeq" id="WP_062085621.1">
    <property type="nucleotide sequence ID" value="NZ_FCOK02000016.1"/>
</dbReference>
<dbReference type="PANTHER" id="PTHR43775">
    <property type="entry name" value="FATTY ACID SYNTHASE"/>
    <property type="match status" value="1"/>
</dbReference>
<dbReference type="InterPro" id="IPR018201">
    <property type="entry name" value="Ketoacyl_synth_AS"/>
</dbReference>
<dbReference type="InterPro" id="IPR049551">
    <property type="entry name" value="PKS_DH_C"/>
</dbReference>
<dbReference type="InterPro" id="IPR024320">
    <property type="entry name" value="LPG_synthase_C"/>
</dbReference>
<dbReference type="InterPro" id="IPR001597">
    <property type="entry name" value="ArAA_b-elim_lyase/Thr_aldolase"/>
</dbReference>
<dbReference type="PROSITE" id="PS00606">
    <property type="entry name" value="KS3_1"/>
    <property type="match status" value="1"/>
</dbReference>
<dbReference type="GO" id="GO:0016829">
    <property type="term" value="F:lyase activity"/>
    <property type="evidence" value="ECO:0007669"/>
    <property type="project" value="InterPro"/>
</dbReference>
<dbReference type="InterPro" id="IPR016039">
    <property type="entry name" value="Thiolase-like"/>
</dbReference>
<dbReference type="Proteomes" id="UP000054683">
    <property type="component" value="Unassembled WGS sequence"/>
</dbReference>
<accession>A0A158GLP5</accession>
<feature type="domain" description="PKS/mFAS DH" evidence="10">
    <location>
        <begin position="1572"/>
        <end position="1859"/>
    </location>
</feature>
<dbReference type="Pfam" id="PF21089">
    <property type="entry name" value="PKS_DH_N"/>
    <property type="match status" value="1"/>
</dbReference>
<dbReference type="SMART" id="SM00823">
    <property type="entry name" value="PKS_PP"/>
    <property type="match status" value="2"/>
</dbReference>
<dbReference type="InterPro" id="IPR020806">
    <property type="entry name" value="PKS_PP-bd"/>
</dbReference>
<dbReference type="InterPro" id="IPR015421">
    <property type="entry name" value="PyrdxlP-dep_Trfase_major"/>
</dbReference>
<dbReference type="Pfam" id="PF09924">
    <property type="entry name" value="LPG_synthase_C"/>
    <property type="match status" value="1"/>
</dbReference>
<keyword evidence="4" id="KW-0597">Phosphoprotein</keyword>
<dbReference type="PANTHER" id="PTHR43775:SF37">
    <property type="entry name" value="SI:DKEY-61P9.11"/>
    <property type="match status" value="1"/>
</dbReference>
<keyword evidence="5" id="KW-0808">Transferase</keyword>
<dbReference type="Pfam" id="PF08659">
    <property type="entry name" value="KR"/>
    <property type="match status" value="1"/>
</dbReference>
<feature type="region of interest" description="C-terminal hotdog fold" evidence="7">
    <location>
        <begin position="1709"/>
        <end position="1859"/>
    </location>
</feature>
<dbReference type="InterPro" id="IPR013968">
    <property type="entry name" value="PKS_KR"/>
</dbReference>
<dbReference type="PROSITE" id="PS52004">
    <property type="entry name" value="KS3_2"/>
    <property type="match status" value="1"/>
</dbReference>
<dbReference type="Pfam" id="PF00550">
    <property type="entry name" value="PP-binding"/>
    <property type="match status" value="2"/>
</dbReference>
<dbReference type="SUPFAM" id="SSF53383">
    <property type="entry name" value="PLP-dependent transferases"/>
    <property type="match status" value="1"/>
</dbReference>
<dbReference type="InterPro" id="IPR036291">
    <property type="entry name" value="NAD(P)-bd_dom_sf"/>
</dbReference>
<dbReference type="Pfam" id="PF22621">
    <property type="entry name" value="CurL-like_PKS_C"/>
    <property type="match status" value="1"/>
</dbReference>
<dbReference type="Gene3D" id="1.10.1240.100">
    <property type="match status" value="1"/>
</dbReference>
<dbReference type="EMBL" id="FCOK02000016">
    <property type="protein sequence ID" value="SAL32952.1"/>
    <property type="molecule type" value="Genomic_DNA"/>
</dbReference>
<dbReference type="Pfam" id="PF21394">
    <property type="entry name" value="Beta-ketacyl_N"/>
    <property type="match status" value="1"/>
</dbReference>
<feature type="region of interest" description="N-terminal hotdog fold" evidence="7">
    <location>
        <begin position="1572"/>
        <end position="1691"/>
    </location>
</feature>
<dbReference type="InterPro" id="IPR050091">
    <property type="entry name" value="PKS_NRPS_Biosynth_Enz"/>
</dbReference>
<evidence type="ECO:0000256" key="4">
    <source>
        <dbReference type="ARBA" id="ARBA00022553"/>
    </source>
</evidence>
<evidence type="ECO:0000256" key="7">
    <source>
        <dbReference type="PROSITE-ProRule" id="PRU01363"/>
    </source>
</evidence>
<dbReference type="PROSITE" id="PS50075">
    <property type="entry name" value="CARRIER"/>
    <property type="match status" value="2"/>
</dbReference>
<evidence type="ECO:0000259" key="10">
    <source>
        <dbReference type="PROSITE" id="PS52019"/>
    </source>
</evidence>
<dbReference type="SMART" id="SM00826">
    <property type="entry name" value="PKS_DH"/>
    <property type="match status" value="1"/>
</dbReference>
<dbReference type="SMART" id="SM00825">
    <property type="entry name" value="PKS_KS"/>
    <property type="match status" value="1"/>
</dbReference>
<dbReference type="GO" id="GO:0031177">
    <property type="term" value="F:phosphopantetheine binding"/>
    <property type="evidence" value="ECO:0007669"/>
    <property type="project" value="InterPro"/>
</dbReference>
<evidence type="ECO:0000313" key="12">
    <source>
        <dbReference type="Proteomes" id="UP000054683"/>
    </source>
</evidence>
<feature type="domain" description="Ketosynthase family 3 (KS3)" evidence="9">
    <location>
        <begin position="967"/>
        <end position="1392"/>
    </location>
</feature>
<evidence type="ECO:0000256" key="2">
    <source>
        <dbReference type="ARBA" id="ARBA00011881"/>
    </source>
</evidence>
<dbReference type="InterPro" id="IPR020807">
    <property type="entry name" value="PKS_DH"/>
</dbReference>
<dbReference type="SUPFAM" id="SSF51735">
    <property type="entry name" value="NAD(P)-binding Rossmann-fold domains"/>
    <property type="match status" value="2"/>
</dbReference>
<gene>
    <name evidence="11" type="ORF">AWB69_02910</name>
</gene>
<evidence type="ECO:0000256" key="5">
    <source>
        <dbReference type="ARBA" id="ARBA00022679"/>
    </source>
</evidence>
<feature type="active site" description="Proton acceptor; for dehydratase activity" evidence="7">
    <location>
        <position position="1601"/>
    </location>
</feature>
<dbReference type="InterPro" id="IPR014031">
    <property type="entry name" value="Ketoacyl_synth_C"/>
</dbReference>
<dbReference type="Gene3D" id="3.40.640.10">
    <property type="entry name" value="Type I PLP-dependent aspartate aminotransferase-like (Major domain)"/>
    <property type="match status" value="1"/>
</dbReference>
<sequence>MLNHEQLLELTLSYLKSLVAEAIGGQLLDFDGSAPFGELGIDSFRVLKLIKTLEEDFGTLPKTLLFEYFNVESLARYFADKHGATLSAKFSTRAPEVLGAPSAPAQVSVAVVSQPAPVQASSLRVLEKNLPKHPELQAVVAELSVTYRNEGGASRGTRNIAPNLFIGSAKRGYFNYSRTKNLLLVYAYTGPSDYFTEIAGELNSYCNQKAYQLNIFTDQSIGTIDGVEFSATPFGALQRVLDIRAFSLEGGAMRRLRYQVSKFEKAGACRTVEYRCGTDPAVDQDIARVIDLWCATKPMVNPLVHIVKEEILAARLDSQHRLFLTYLDDVLQNAILLSPLAASLNGYLMDLEFYSDDMPLGGLEYAIVNIISALAAEGCNMLSLGGTYGIRLTTGESADPEVDRILDDLHKQKIFNDEGNLQFKNKFRPENRTIYLCRPVGGGKADNVIDIIMMIADPAKAQTSDEENHNVGVAVAAAQAVPGAPRASASEPPLAGMQTGEVMVLEGIGRSHVLADAGFNPINVAAQEIEFDLKTDSWAQLETEYVARRMANLRAQLHQPLDVESVLKDVFGFSHCLLTDSGATAEQLLCKAWPKRGLVPQNMLFPSGIFHQIDQGFTPRELPHPQALRPESSEPYKGNINLDALREQIARHANEIAFVCIEVCNNASGGHPVSIEHLREVKTLLAQHSIALVIDGTRVLENAQYLIDHAADGAGKSVLTMAREILAFADIVTGALTKDFGINRGGMIATNDEALFRKLQDRLHRDGGRLDVIEKKLIGLALLNHSLIERQVQRRTQAARTIWEALRARGVPVVEPAGGHCVLIDVKRIAQFAGFAYPVASFLAWLYLNTGIRAGAHSVGMQKNSAINDLVRLAIPVGLKPAEVEELVARLTRLFDEIRNIPEIAPRGGATEAFGNLHVRHGLIRYHHASSAVVAAVVATGPASSPILAAAPVTAPAPSVSVVRAANREIAIVGMAGRYPKSASLDEFWDNLRQGRDCVGDMPANRFEKRVQAGFNRQYRGGFIEAVDKFDSLFFNISPREAELLDPQERLFLEVAWEAVEDAGYYPEAVAADGASRNVGVFVGAVWAMYQIVGVEQKLAGSDVNPNSFLWSIANRVSYWMNLNGPSLSVDTACSSSLTAIHLACEAIRQGECSSAIVGGVNLDLHQHKFDINSAGGALSPDGTCRTFGAGANGYVAGEGVGALFIKPLDQALQDRDHIYGVIKGVTVNHGGRTSGYTVPSPKAQGEVIAAALIKAGVAADTIGYIEAHGTGTELGDPIEISGLTNAFESSQIDRQSCPIGSVKTNIGHLEAAAGVVGVSKVLLQMKYAQIVPSLHSAEPNTLIDFEQTPFYVPQQLQAWTPRHVGASPVPLRAGVSSFGAGGANAHIVLEAYPQPLDEPDVSLDTYLFPLSARNDEQLREMAARLHTHLQRDFVAHRLTDIAYTLQNGRKSFEHRMVVLARSQKELLAKLDVFLAGKSDPDVLTGHAKNADGFTKLLSREEKGQFVSLLAQGRDPHRLAKLWLDGLLPDCKGFMLSGRRTSLPTYPFADKRHWIVQASGQVRAAQARSQIHPLIDSNESTFKRQLFKKAFRASDFFLRDHVVSDIPTLPGTAYLDLARKAGELAAGRKVRKIRNVTWISPLTVQGSGVTEAFVELKPSADTVAFEVFAERDDGSKTVFAQGKLIYETAEETAAKPEHIDLAAIRARCTRVTGAEEAYPLFKSLSMHYGPSFQVVREVYKSDDEVLGLLELPQVREADFEDFVFHPCLLDASMQAGIVAQLGRASGEMRVPYSLGEVEVLHPLTRVCYSYLTKSKNDRGAGSGVSREDVTIVDESGKVLARIRETVGVALTRVHEKPVSAPAQNDDAFVPLYYTHEWETAPCRPGTAGTAPIVLFDVDMQLRDACVRRGRNVALVLRGEQFEDRGDRIYVVDPRNPEHFARLFATLGRDGLGLEKICYAWPEGAVSDDEAALDEALERGVYGFLSVCQGLIECKPSANVQLLYAYFGDANALQPHNEAINGFVRTLHLENPRFACQVLEIRQAQRNPDQTLDAVLAEFDSGVHATATVRYEERVRHVRTLKRFELAGSTELALRHKGVYLITGGAGGLGLIFAEHLSRLCQARLVLTGRSALSAERQAQLDALVALGAEVLYLAADVSKADDVRRVVDAARARFGGIDGIIHGAGVLRDSLIRKKTRDDMHAVFAPKVHGSMHLDQATRDEKLDFFVLFSSLAALGGNMGQCDYAFANHFMDSFAARREALRAAGMRSGHTLSFNWSLWAEGGMQLDEQTELFFRKTLGIRPLTTEEGLAGFVGGLSSARSQIAVLCGVQAKIEQAWGLGSKEAIPAADEKSVTRAPVAVAAGGADLYGAVVKELVGKVTAMLKLDAADLSLDAILLDLGFDSIGLTTFANAINETYGLDVNPVLFFEFPSINARRAG</sequence>
<organism evidence="11 12">
    <name type="scientific">Caballeronia udeis</name>
    <dbReference type="NCBI Taxonomy" id="1232866"/>
    <lineage>
        <taxon>Bacteria</taxon>
        <taxon>Pseudomonadati</taxon>
        <taxon>Pseudomonadota</taxon>
        <taxon>Betaproteobacteria</taxon>
        <taxon>Burkholderiales</taxon>
        <taxon>Burkholderiaceae</taxon>
        <taxon>Caballeronia</taxon>
    </lineage>
</organism>
<dbReference type="CDD" id="cd08953">
    <property type="entry name" value="KR_2_SDR_x"/>
    <property type="match status" value="1"/>
</dbReference>
<dbReference type="InterPro" id="IPR014030">
    <property type="entry name" value="Ketoacyl_synth_N"/>
</dbReference>
<keyword evidence="6" id="KW-0663">Pyridoxal phosphate</keyword>
<dbReference type="CDD" id="cd00833">
    <property type="entry name" value="PKS"/>
    <property type="match status" value="1"/>
</dbReference>
<dbReference type="Gene3D" id="3.40.50.720">
    <property type="entry name" value="NAD(P)-binding Rossmann-like Domain"/>
    <property type="match status" value="1"/>
</dbReference>
<dbReference type="GO" id="GO:0004315">
    <property type="term" value="F:3-oxoacyl-[acyl-carrier-protein] synthase activity"/>
    <property type="evidence" value="ECO:0007669"/>
    <property type="project" value="InterPro"/>
</dbReference>
<dbReference type="GO" id="GO:0004312">
    <property type="term" value="F:fatty acid synthase activity"/>
    <property type="evidence" value="ECO:0007669"/>
    <property type="project" value="TreeGrafter"/>
</dbReference>
<evidence type="ECO:0000313" key="11">
    <source>
        <dbReference type="EMBL" id="SAL32952.1"/>
    </source>
</evidence>
<dbReference type="InterPro" id="IPR015422">
    <property type="entry name" value="PyrdxlP-dep_Trfase_small"/>
</dbReference>
<dbReference type="InterPro" id="IPR049900">
    <property type="entry name" value="PKS_mFAS_DH"/>
</dbReference>
<dbReference type="InterPro" id="IPR049552">
    <property type="entry name" value="PKS_DH_N"/>
</dbReference>
<proteinExistence type="predicted"/>
<comment type="subunit">
    <text evidence="2">Homotetramer.</text>
</comment>
<dbReference type="GO" id="GO:0006633">
    <property type="term" value="P:fatty acid biosynthetic process"/>
    <property type="evidence" value="ECO:0007669"/>
    <property type="project" value="InterPro"/>
</dbReference>
<dbReference type="Pfam" id="PF00109">
    <property type="entry name" value="ketoacyl-synt"/>
    <property type="match status" value="1"/>
</dbReference>
<dbReference type="InterPro" id="IPR009081">
    <property type="entry name" value="PP-bd_ACP"/>
</dbReference>
<keyword evidence="3" id="KW-0596">Phosphopantetheine</keyword>
<dbReference type="GO" id="GO:0006520">
    <property type="term" value="P:amino acid metabolic process"/>
    <property type="evidence" value="ECO:0007669"/>
    <property type="project" value="InterPro"/>
</dbReference>
<feature type="active site" description="Proton donor; for dehydratase activity" evidence="7">
    <location>
        <position position="1770"/>
    </location>
</feature>
<comment type="cofactor">
    <cofactor evidence="1">
        <name>pyridoxal 5'-phosphate</name>
        <dbReference type="ChEBI" id="CHEBI:597326"/>
    </cofactor>
</comment>
<evidence type="ECO:0000259" key="9">
    <source>
        <dbReference type="PROSITE" id="PS52004"/>
    </source>
</evidence>
<dbReference type="OrthoDB" id="9778690at2"/>
<feature type="domain" description="Carrier" evidence="8">
    <location>
        <begin position="6"/>
        <end position="82"/>
    </location>
</feature>
<dbReference type="SUPFAM" id="SSF47336">
    <property type="entry name" value="ACP-like"/>
    <property type="match status" value="2"/>
</dbReference>
<dbReference type="Pfam" id="PF02801">
    <property type="entry name" value="Ketoacyl-synt_C"/>
    <property type="match status" value="1"/>
</dbReference>
<reference evidence="11 12" key="1">
    <citation type="submission" date="2016-01" db="EMBL/GenBank/DDBJ databases">
        <authorList>
            <person name="Oliw E.H."/>
        </authorList>
    </citation>
    <scope>NUCLEOTIDE SEQUENCE [LARGE SCALE GENOMIC DNA]</scope>
    <source>
        <strain evidence="11">LMG 27134</strain>
    </source>
</reference>
<dbReference type="InterPro" id="IPR036736">
    <property type="entry name" value="ACP-like_sf"/>
</dbReference>